<dbReference type="InterPro" id="IPR036873">
    <property type="entry name" value="Rhodanese-like_dom_sf"/>
</dbReference>
<gene>
    <name evidence="3" type="ORF">F8566_45565</name>
</gene>
<dbReference type="EMBL" id="WBMT01000031">
    <property type="protein sequence ID" value="KAB2340142.1"/>
    <property type="molecule type" value="Genomic_DNA"/>
</dbReference>
<evidence type="ECO:0000259" key="2">
    <source>
        <dbReference type="PROSITE" id="PS50206"/>
    </source>
</evidence>
<keyword evidence="1" id="KW-0479">Metal-binding</keyword>
<dbReference type="AlphaFoldDB" id="A0A6H9YJL0"/>
<dbReference type="GO" id="GO:0016787">
    <property type="term" value="F:hydrolase activity"/>
    <property type="evidence" value="ECO:0007669"/>
    <property type="project" value="UniProtKB-KW"/>
</dbReference>
<dbReference type="SUPFAM" id="SSF52821">
    <property type="entry name" value="Rhodanese/Cell cycle control phosphatase"/>
    <property type="match status" value="2"/>
</dbReference>
<evidence type="ECO:0000256" key="1">
    <source>
        <dbReference type="ARBA" id="ARBA00022723"/>
    </source>
</evidence>
<dbReference type="Pfam" id="PF00581">
    <property type="entry name" value="Rhodanese"/>
    <property type="match status" value="2"/>
</dbReference>
<dbReference type="Gene3D" id="3.60.15.10">
    <property type="entry name" value="Ribonuclease Z/Hydroxyacylglutathione hydrolase-like"/>
    <property type="match status" value="1"/>
</dbReference>
<dbReference type="Gene3D" id="3.40.250.10">
    <property type="entry name" value="Rhodanese-like domain"/>
    <property type="match status" value="2"/>
</dbReference>
<feature type="domain" description="Rhodanese" evidence="2">
    <location>
        <begin position="268"/>
        <end position="359"/>
    </location>
</feature>
<dbReference type="InterPro" id="IPR044528">
    <property type="entry name" value="POD-like_MBL-fold"/>
</dbReference>
<dbReference type="PANTHER" id="PTHR43084">
    <property type="entry name" value="PERSULFIDE DIOXYGENASE ETHE1"/>
    <property type="match status" value="1"/>
</dbReference>
<dbReference type="PROSITE" id="PS50206">
    <property type="entry name" value="RHODANESE_3"/>
    <property type="match status" value="2"/>
</dbReference>
<proteinExistence type="predicted"/>
<organism evidence="3 4">
    <name type="scientific">Actinomadura rudentiformis</name>
    <dbReference type="NCBI Taxonomy" id="359158"/>
    <lineage>
        <taxon>Bacteria</taxon>
        <taxon>Bacillati</taxon>
        <taxon>Actinomycetota</taxon>
        <taxon>Actinomycetes</taxon>
        <taxon>Streptosporangiales</taxon>
        <taxon>Thermomonosporaceae</taxon>
        <taxon>Actinomadura</taxon>
    </lineage>
</organism>
<reference evidence="3 4" key="1">
    <citation type="submission" date="2019-09" db="EMBL/GenBank/DDBJ databases">
        <title>Actinomadura physcomitrii sp. nov., a novel actinomycete isolated from moss [Physcomitrium sphaericum (Ludw) Fuernr].</title>
        <authorList>
            <person name="Zhuang X."/>
            <person name="Liu C."/>
        </authorList>
    </citation>
    <scope>NUCLEOTIDE SEQUENCE [LARGE SCALE GENOMIC DNA]</scope>
    <source>
        <strain evidence="3 4">HMC1</strain>
    </source>
</reference>
<dbReference type="InterPro" id="IPR001279">
    <property type="entry name" value="Metallo-B-lactamas"/>
</dbReference>
<evidence type="ECO:0000313" key="4">
    <source>
        <dbReference type="Proteomes" id="UP000468735"/>
    </source>
</evidence>
<comment type="caution">
    <text evidence="3">The sequence shown here is derived from an EMBL/GenBank/DDBJ whole genome shotgun (WGS) entry which is preliminary data.</text>
</comment>
<dbReference type="InterPro" id="IPR051682">
    <property type="entry name" value="Mito_Persulfide_Diox"/>
</dbReference>
<dbReference type="PANTHER" id="PTHR43084:SF1">
    <property type="entry name" value="PERSULFIDE DIOXYGENASE ETHE1, MITOCHONDRIAL"/>
    <property type="match status" value="1"/>
</dbReference>
<dbReference type="InterPro" id="IPR001763">
    <property type="entry name" value="Rhodanese-like_dom"/>
</dbReference>
<keyword evidence="4" id="KW-1185">Reference proteome</keyword>
<protein>
    <submittedName>
        <fullName evidence="3">MBL fold metallo-hydrolase</fullName>
    </submittedName>
</protein>
<dbReference type="Pfam" id="PF00753">
    <property type="entry name" value="Lactamase_B"/>
    <property type="match status" value="1"/>
</dbReference>
<dbReference type="SUPFAM" id="SSF56281">
    <property type="entry name" value="Metallo-hydrolase/oxidoreductase"/>
    <property type="match status" value="1"/>
</dbReference>
<name>A0A6H9YJL0_9ACTN</name>
<keyword evidence="3" id="KW-0378">Hydrolase</keyword>
<dbReference type="RefSeq" id="WP_151569963.1">
    <property type="nucleotide sequence ID" value="NZ_WBMT01000031.1"/>
</dbReference>
<dbReference type="SMART" id="SM00849">
    <property type="entry name" value="Lactamase_B"/>
    <property type="match status" value="1"/>
</dbReference>
<dbReference type="CDD" id="cd00158">
    <property type="entry name" value="RHOD"/>
    <property type="match status" value="2"/>
</dbReference>
<dbReference type="GO" id="GO:0006749">
    <property type="term" value="P:glutathione metabolic process"/>
    <property type="evidence" value="ECO:0007669"/>
    <property type="project" value="InterPro"/>
</dbReference>
<dbReference type="CDD" id="cd07724">
    <property type="entry name" value="POD-like_MBL-fold"/>
    <property type="match status" value="1"/>
</dbReference>
<dbReference type="InterPro" id="IPR036866">
    <property type="entry name" value="RibonucZ/Hydroxyglut_hydro"/>
</dbReference>
<dbReference type="GO" id="GO:0050313">
    <property type="term" value="F:sulfur dioxygenase activity"/>
    <property type="evidence" value="ECO:0007669"/>
    <property type="project" value="InterPro"/>
</dbReference>
<dbReference type="GO" id="GO:0070813">
    <property type="term" value="P:hydrogen sulfide metabolic process"/>
    <property type="evidence" value="ECO:0007669"/>
    <property type="project" value="TreeGrafter"/>
</dbReference>
<accession>A0A6H9YJL0</accession>
<feature type="domain" description="Rhodanese" evidence="2">
    <location>
        <begin position="367"/>
        <end position="454"/>
    </location>
</feature>
<dbReference type="GO" id="GO:0046872">
    <property type="term" value="F:metal ion binding"/>
    <property type="evidence" value="ECO:0007669"/>
    <property type="project" value="UniProtKB-KW"/>
</dbReference>
<sequence length="457" mass="47652">MNAPQTRSLASPIVDEGLGNSAYLVDLGDGRALVVDPPCDTRRLRVQAGRAGLRIAFVADTHLHADFLSGARQLAADEGAQVLASAAGRRAFEHRGLADEDEVDLGGLRLRALATPGHTDEHLAFLLLDGARPVGVFTGGSLIVGAAARTDLLGAERTEELARAQYASLQRLAALPDHVEVWPTHGAGSFCSAPPGADRTSTIGREKAANPLLNAPDADTFTARLVGNLGSYPAYFDRLTEVNRQGPAIVTGPPVLAPLNVDQARALLADGAVVVDVRPVADFTAGHIPGAISNPLRPQFGTWLGWLIDPDTPVVIVRNPDQDATDLSWQALTIGHQNLAGELTGGITAWQSAGHALASLGLVDAAHLGDRPVVDVRQDAEYTAAHVPAAVHVELGAIPEHAAGLERRPYVVMCGHGERAVTAASLLARAGHHGLAVLAGGPDDWAKATGHSLQAGR</sequence>
<dbReference type="OrthoDB" id="3196337at2"/>
<evidence type="ECO:0000313" key="3">
    <source>
        <dbReference type="EMBL" id="KAB2340142.1"/>
    </source>
</evidence>
<dbReference type="Proteomes" id="UP000468735">
    <property type="component" value="Unassembled WGS sequence"/>
</dbReference>
<dbReference type="SMART" id="SM00450">
    <property type="entry name" value="RHOD"/>
    <property type="match status" value="2"/>
</dbReference>